<evidence type="ECO:0000259" key="11">
    <source>
        <dbReference type="PROSITE" id="PS51762"/>
    </source>
</evidence>
<evidence type="ECO:0000256" key="3">
    <source>
        <dbReference type="ARBA" id="ARBA00022692"/>
    </source>
</evidence>
<keyword evidence="13" id="KW-1185">Reference proteome</keyword>
<evidence type="ECO:0000256" key="8">
    <source>
        <dbReference type="ARBA" id="ARBA00023316"/>
    </source>
</evidence>
<dbReference type="GO" id="GO:0031505">
    <property type="term" value="P:fungal-type cell wall organization"/>
    <property type="evidence" value="ECO:0007669"/>
    <property type="project" value="UniProtKB-ARBA"/>
</dbReference>
<evidence type="ECO:0000256" key="1">
    <source>
        <dbReference type="ARBA" id="ARBA00004606"/>
    </source>
</evidence>
<dbReference type="FunFam" id="2.60.120.200:FF:000135">
    <property type="entry name" value="Related to KRE6-glucan synthase subunit"/>
    <property type="match status" value="1"/>
</dbReference>
<feature type="compositionally biased region" description="Gly residues" evidence="9">
    <location>
        <begin position="64"/>
        <end position="73"/>
    </location>
</feature>
<keyword evidence="7" id="KW-0325">Glycoprotein</keyword>
<dbReference type="FunFam" id="2.60.120.200:FF:000140">
    <property type="entry name" value="Beta-glucan synthesis-associated protein"/>
    <property type="match status" value="1"/>
</dbReference>
<organism evidence="12 13">
    <name type="scientific">Kwoniella bestiolae CBS 10118</name>
    <dbReference type="NCBI Taxonomy" id="1296100"/>
    <lineage>
        <taxon>Eukaryota</taxon>
        <taxon>Fungi</taxon>
        <taxon>Dikarya</taxon>
        <taxon>Basidiomycota</taxon>
        <taxon>Agaricomycotina</taxon>
        <taxon>Tremellomycetes</taxon>
        <taxon>Tremellales</taxon>
        <taxon>Cryptococcaceae</taxon>
        <taxon>Kwoniella</taxon>
    </lineage>
</organism>
<reference evidence="12" key="2">
    <citation type="submission" date="2024-02" db="EMBL/GenBank/DDBJ databases">
        <title>Comparative genomics of Cryptococcus and Kwoniella reveals pathogenesis evolution and contrasting modes of karyotype evolution via chromosome fusion or intercentromeric recombination.</title>
        <authorList>
            <person name="Coelho M.A."/>
            <person name="David-Palma M."/>
            <person name="Shea T."/>
            <person name="Bowers K."/>
            <person name="McGinley-Smith S."/>
            <person name="Mohammad A.W."/>
            <person name="Gnirke A."/>
            <person name="Yurkov A.M."/>
            <person name="Nowrousian M."/>
            <person name="Sun S."/>
            <person name="Cuomo C.A."/>
            <person name="Heitman J."/>
        </authorList>
    </citation>
    <scope>NUCLEOTIDE SEQUENCE</scope>
    <source>
        <strain evidence="12">CBS 10118</strain>
    </source>
</reference>
<dbReference type="KEGG" id="kbi:30209800"/>
<comment type="subcellular location">
    <subcellularLocation>
        <location evidence="1">Membrane</location>
        <topology evidence="1">Single-pass type II membrane protein</topology>
    </subcellularLocation>
</comment>
<feature type="transmembrane region" description="Helical" evidence="10">
    <location>
        <begin position="136"/>
        <end position="156"/>
    </location>
</feature>
<dbReference type="PROSITE" id="PS51762">
    <property type="entry name" value="GH16_2"/>
    <property type="match status" value="1"/>
</dbReference>
<evidence type="ECO:0000256" key="10">
    <source>
        <dbReference type="SAM" id="Phobius"/>
    </source>
</evidence>
<dbReference type="GeneID" id="30209800"/>
<dbReference type="Gene3D" id="2.60.120.200">
    <property type="match status" value="1"/>
</dbReference>
<dbReference type="Proteomes" id="UP000092730">
    <property type="component" value="Chromosome 4"/>
</dbReference>
<reference evidence="12" key="1">
    <citation type="submission" date="2013-07" db="EMBL/GenBank/DDBJ databases">
        <authorList>
            <consortium name="The Broad Institute Genome Sequencing Platform"/>
            <person name="Cuomo C."/>
            <person name="Litvintseva A."/>
            <person name="Chen Y."/>
            <person name="Heitman J."/>
            <person name="Sun S."/>
            <person name="Springer D."/>
            <person name="Dromer F."/>
            <person name="Young S.K."/>
            <person name="Zeng Q."/>
            <person name="Gargeya S."/>
            <person name="Fitzgerald M."/>
            <person name="Abouelleil A."/>
            <person name="Alvarado L."/>
            <person name="Berlin A.M."/>
            <person name="Chapman S.B."/>
            <person name="Dewar J."/>
            <person name="Goldberg J."/>
            <person name="Griggs A."/>
            <person name="Gujja S."/>
            <person name="Hansen M."/>
            <person name="Howarth C."/>
            <person name="Imamovic A."/>
            <person name="Larimer J."/>
            <person name="McCowan C."/>
            <person name="Murphy C."/>
            <person name="Pearson M."/>
            <person name="Priest M."/>
            <person name="Roberts A."/>
            <person name="Saif S."/>
            <person name="Shea T."/>
            <person name="Sykes S."/>
            <person name="Wortman J."/>
            <person name="Nusbaum C."/>
            <person name="Birren B."/>
        </authorList>
    </citation>
    <scope>NUCLEOTIDE SEQUENCE</scope>
    <source>
        <strain evidence="12">CBS 10118</strain>
    </source>
</reference>
<feature type="region of interest" description="Disordered" evidence="9">
    <location>
        <begin position="1"/>
        <end position="90"/>
    </location>
</feature>
<feature type="compositionally biased region" description="Polar residues" evidence="9">
    <location>
        <begin position="1"/>
        <end position="57"/>
    </location>
</feature>
<evidence type="ECO:0000256" key="2">
    <source>
        <dbReference type="ARBA" id="ARBA00010962"/>
    </source>
</evidence>
<evidence type="ECO:0000256" key="9">
    <source>
        <dbReference type="SAM" id="MobiDB-lite"/>
    </source>
</evidence>
<gene>
    <name evidence="12" type="ORF">I302_106277</name>
</gene>
<dbReference type="InterPro" id="IPR005629">
    <property type="entry name" value="Skn1/Kre6/Sbg1"/>
</dbReference>
<keyword evidence="8" id="KW-0961">Cell wall biogenesis/degradation</keyword>
<dbReference type="InterPro" id="IPR013320">
    <property type="entry name" value="ConA-like_dom_sf"/>
</dbReference>
<accession>A0AAJ8KBF5</accession>
<name>A0AAJ8KBF5_9TREE</name>
<proteinExistence type="inferred from homology"/>
<dbReference type="PANTHER" id="PTHR31361">
    <property type="entry name" value="BETA-GLUCAN SYNTHESIS-ASSOCIATED PROTEIN KRE6-RELATED"/>
    <property type="match status" value="1"/>
</dbReference>
<dbReference type="GO" id="GO:0006078">
    <property type="term" value="P:(1-&gt;6)-beta-D-glucan biosynthetic process"/>
    <property type="evidence" value="ECO:0007669"/>
    <property type="project" value="TreeGrafter"/>
</dbReference>
<dbReference type="Pfam" id="PF03935">
    <property type="entry name" value="SKN1_KRE6_Sbg1"/>
    <property type="match status" value="1"/>
</dbReference>
<dbReference type="RefSeq" id="XP_065726313.1">
    <property type="nucleotide sequence ID" value="XM_065870241.1"/>
</dbReference>
<evidence type="ECO:0000256" key="4">
    <source>
        <dbReference type="ARBA" id="ARBA00022968"/>
    </source>
</evidence>
<keyword evidence="5 10" id="KW-1133">Transmembrane helix</keyword>
<evidence type="ECO:0000313" key="13">
    <source>
        <dbReference type="Proteomes" id="UP000092730"/>
    </source>
</evidence>
<comment type="similarity">
    <text evidence="2">Belongs to the SKN1/KRE6 family.</text>
</comment>
<dbReference type="GO" id="GO:0005886">
    <property type="term" value="C:plasma membrane"/>
    <property type="evidence" value="ECO:0007669"/>
    <property type="project" value="TreeGrafter"/>
</dbReference>
<dbReference type="AlphaFoldDB" id="A0AAJ8KBF5"/>
<evidence type="ECO:0000256" key="5">
    <source>
        <dbReference type="ARBA" id="ARBA00022989"/>
    </source>
</evidence>
<evidence type="ECO:0000256" key="6">
    <source>
        <dbReference type="ARBA" id="ARBA00023136"/>
    </source>
</evidence>
<dbReference type="CDD" id="cd02180">
    <property type="entry name" value="GH16_fungal_KRE6_glucanase"/>
    <property type="match status" value="1"/>
</dbReference>
<keyword evidence="6 10" id="KW-0472">Membrane</keyword>
<dbReference type="InterPro" id="IPR000757">
    <property type="entry name" value="Beta-glucanase-like"/>
</dbReference>
<dbReference type="EMBL" id="CP144544">
    <property type="protein sequence ID" value="WVW84247.1"/>
    <property type="molecule type" value="Genomic_DNA"/>
</dbReference>
<dbReference type="SUPFAM" id="SSF49899">
    <property type="entry name" value="Concanavalin A-like lectins/glucanases"/>
    <property type="match status" value="1"/>
</dbReference>
<protein>
    <recommendedName>
        <fullName evidence="11">GH16 domain-containing protein</fullName>
    </recommendedName>
</protein>
<sequence>MSRSPLLSNAASPGMSRISQSSLNSTTSMLPNSANNRYASSEYGQSTVGGASGSSRFGPTAQIGGTGTAGTGSGSSSAFDSSSNGNGLHQRFTHDELQDQDDEMDDHLHTFTAAEQKNVDHSANLNLTSWRGWANALTLGFIAMACVGIFALYPIFDFYLLKDENAMGANTAGYNLGGINSTGQYPSVPGLPKLIDDDTPESARTWTSLQGEEWQLVFSDEFNKDGRTFFPGDDPFFTAVDLHYWGTNDFEWLDPSAATTKDGHLVITMSQEPIHDLNLKSGQLQSWNQLCFNKNAYVSMSASLPGHSHIGGFWPGFWLMGNLGRPAYGASTDGTWPYTYDSCDIGTLANQTWPNGTAPVATLTTGENDGVLSYLPGQRLSSCTCPGEDHPGPDVSVGRAAPEIDIVEAQIKIAVRHGEVSQSNQVAPYDDHYQFNNRSGFVEIYDESLTEFNSYLGGYYQQAVSGLTLLPDRIYSNQVVGGRSGEFAEFGVEWSAHPEEREKGYISWVSDGKRSWTMYADATAENPRTGVGRRIVSEEPMAIVINLHASNNFQFVDWANMIFPNYFRIDWVRVYQRPDGSGTIGCDPPDYPTKDYIERHLDVYTNPNLTTWVEGANKPWPKNRLIDQC</sequence>
<evidence type="ECO:0000256" key="7">
    <source>
        <dbReference type="ARBA" id="ARBA00023180"/>
    </source>
</evidence>
<dbReference type="GO" id="GO:0005789">
    <property type="term" value="C:endoplasmic reticulum membrane"/>
    <property type="evidence" value="ECO:0007669"/>
    <property type="project" value="TreeGrafter"/>
</dbReference>
<keyword evidence="3 10" id="KW-0812">Transmembrane</keyword>
<dbReference type="PANTHER" id="PTHR31361:SF15">
    <property type="entry name" value="GH16 DOMAIN-CONTAINING PROTEIN"/>
    <property type="match status" value="1"/>
</dbReference>
<feature type="domain" description="GH16" evidence="11">
    <location>
        <begin position="204"/>
        <end position="580"/>
    </location>
</feature>
<feature type="compositionally biased region" description="Low complexity" evidence="9">
    <location>
        <begin position="74"/>
        <end position="87"/>
    </location>
</feature>
<evidence type="ECO:0000313" key="12">
    <source>
        <dbReference type="EMBL" id="WVW84247.1"/>
    </source>
</evidence>
<keyword evidence="4" id="KW-0735">Signal-anchor</keyword>
<dbReference type="GO" id="GO:0015926">
    <property type="term" value="F:glucosidase activity"/>
    <property type="evidence" value="ECO:0007669"/>
    <property type="project" value="TreeGrafter"/>
</dbReference>